<dbReference type="CDD" id="cd03801">
    <property type="entry name" value="GT4_PimA-like"/>
    <property type="match status" value="1"/>
</dbReference>
<reference evidence="3" key="1">
    <citation type="submission" date="2020-08" db="EMBL/GenBank/DDBJ databases">
        <title>Genome public.</title>
        <authorList>
            <person name="Liu C."/>
            <person name="Sun Q."/>
        </authorList>
    </citation>
    <scope>NUCLEOTIDE SEQUENCE</scope>
    <source>
        <strain evidence="3">NSJ-68</strain>
    </source>
</reference>
<sequence>MEKQRILLIHNYYKIPGGEDTVVQNEKRLLEEHGHEVILYSRSNREMEAFSAWQKCLLPFTSLFSLRSFREVKRLIRKEKIDIVHVHNTLNLVSPSVYYAAFACRVPVVQTIHNFRMLCPAATFLRNGQVCEDCVEQGLGCAVRHSCYRGSKAQTLAGAAILKVHRILGTYRKLSYICLTDFNREKLLLLNRKGKQIVDPEKVYVKPNFTADTQRQETVRTGSYLYVGRLEPLKGVRSLIEAWQAFPDKELLLCGIGPEEDWIRKYLEEHEMGQVKLLGQMPHEKVMELLGQVKALILPTLCYEGQPMVIMESYAAGTPVLASDIGNAGNMVLPGETGYRFRTGDPESLREAVRKLEAEPEREWKPREVYEQYYTPEKNYERLREIYSSVQGE</sequence>
<dbReference type="PANTHER" id="PTHR45947">
    <property type="entry name" value="SULFOQUINOVOSYL TRANSFERASE SQD2"/>
    <property type="match status" value="1"/>
</dbReference>
<evidence type="ECO:0000259" key="2">
    <source>
        <dbReference type="Pfam" id="PF13439"/>
    </source>
</evidence>
<accession>A0A923RMU7</accession>
<comment type="caution">
    <text evidence="3">The sequence shown here is derived from an EMBL/GenBank/DDBJ whole genome shotgun (WGS) entry which is preliminary data.</text>
</comment>
<protein>
    <submittedName>
        <fullName evidence="3">Glycosyltransferase family 4 protein</fullName>
    </submittedName>
</protein>
<evidence type="ECO:0000259" key="1">
    <source>
        <dbReference type="Pfam" id="PF00534"/>
    </source>
</evidence>
<feature type="domain" description="Glycosyltransferase subfamily 4-like N-terminal" evidence="2">
    <location>
        <begin position="17"/>
        <end position="115"/>
    </location>
</feature>
<evidence type="ECO:0000313" key="3">
    <source>
        <dbReference type="EMBL" id="MBC5658735.1"/>
    </source>
</evidence>
<dbReference type="InterPro" id="IPR028098">
    <property type="entry name" value="Glyco_trans_4-like_N"/>
</dbReference>
<dbReference type="Pfam" id="PF13439">
    <property type="entry name" value="Glyco_transf_4"/>
    <property type="match status" value="1"/>
</dbReference>
<dbReference type="Proteomes" id="UP000649345">
    <property type="component" value="Unassembled WGS sequence"/>
</dbReference>
<dbReference type="Pfam" id="PF00534">
    <property type="entry name" value="Glycos_transf_1"/>
    <property type="match status" value="1"/>
</dbReference>
<dbReference type="GO" id="GO:0016757">
    <property type="term" value="F:glycosyltransferase activity"/>
    <property type="evidence" value="ECO:0007669"/>
    <property type="project" value="InterPro"/>
</dbReference>
<proteinExistence type="predicted"/>
<feature type="domain" description="Glycosyl transferase family 1" evidence="1">
    <location>
        <begin position="224"/>
        <end position="363"/>
    </location>
</feature>
<dbReference type="EMBL" id="JACOOR010000002">
    <property type="protein sequence ID" value="MBC5658735.1"/>
    <property type="molecule type" value="Genomic_DNA"/>
</dbReference>
<dbReference type="SUPFAM" id="SSF53756">
    <property type="entry name" value="UDP-Glycosyltransferase/glycogen phosphorylase"/>
    <property type="match status" value="1"/>
</dbReference>
<dbReference type="InterPro" id="IPR001296">
    <property type="entry name" value="Glyco_trans_1"/>
</dbReference>
<dbReference type="AlphaFoldDB" id="A0A923RMU7"/>
<keyword evidence="4" id="KW-1185">Reference proteome</keyword>
<gene>
    <name evidence="3" type="ORF">H8S44_02965</name>
</gene>
<evidence type="ECO:0000313" key="4">
    <source>
        <dbReference type="Proteomes" id="UP000649345"/>
    </source>
</evidence>
<organism evidence="3 4">
    <name type="scientific">Anaerosacchariphilus hominis</name>
    <dbReference type="NCBI Taxonomy" id="2763017"/>
    <lineage>
        <taxon>Bacteria</taxon>
        <taxon>Bacillati</taxon>
        <taxon>Bacillota</taxon>
        <taxon>Clostridia</taxon>
        <taxon>Lachnospirales</taxon>
        <taxon>Lachnospiraceae</taxon>
        <taxon>Anaerosacchariphilus</taxon>
    </lineage>
</organism>
<name>A0A923RMU7_9FIRM</name>
<dbReference type="PANTHER" id="PTHR45947:SF13">
    <property type="entry name" value="TRANSFERASE"/>
    <property type="match status" value="1"/>
</dbReference>
<dbReference type="InterPro" id="IPR050194">
    <property type="entry name" value="Glycosyltransferase_grp1"/>
</dbReference>
<dbReference type="Gene3D" id="3.40.50.2000">
    <property type="entry name" value="Glycogen Phosphorylase B"/>
    <property type="match status" value="2"/>
</dbReference>